<dbReference type="AlphaFoldDB" id="A0A3N0FZG8"/>
<evidence type="ECO:0000313" key="2">
    <source>
        <dbReference type="EMBL" id="RNM22076.1"/>
    </source>
</evidence>
<evidence type="ECO:0000313" key="3">
    <source>
        <dbReference type="Proteomes" id="UP000271870"/>
    </source>
</evidence>
<evidence type="ECO:0000313" key="1">
    <source>
        <dbReference type="EMBL" id="RNM05416.1"/>
    </source>
</evidence>
<accession>A0A3N0FZG8</accession>
<organism evidence="1 4">
    <name type="scientific">Dickeya undicola</name>
    <dbReference type="NCBI Taxonomy" id="1577887"/>
    <lineage>
        <taxon>Bacteria</taxon>
        <taxon>Pseudomonadati</taxon>
        <taxon>Pseudomonadota</taxon>
        <taxon>Gammaproteobacteria</taxon>
        <taxon>Enterobacterales</taxon>
        <taxon>Pectobacteriaceae</taxon>
        <taxon>Dickeya</taxon>
    </lineage>
</organism>
<gene>
    <name evidence="1" type="ORF">EF878_12785</name>
    <name evidence="2" type="ORF">EFS38_14215</name>
</gene>
<dbReference type="Proteomes" id="UP000276061">
    <property type="component" value="Unassembled WGS sequence"/>
</dbReference>
<sequence length="29" mass="3468">MIINHLLFFLFNAFATGWSARCYFILDSR</sequence>
<comment type="caution">
    <text evidence="1">The sequence shown here is derived from an EMBL/GenBank/DDBJ whole genome shotgun (WGS) entry which is preliminary data.</text>
</comment>
<evidence type="ECO:0000313" key="4">
    <source>
        <dbReference type="Proteomes" id="UP000276061"/>
    </source>
</evidence>
<reference evidence="3 4" key="1">
    <citation type="submission" date="2018-11" db="EMBL/GenBank/DDBJ databases">
        <title>Characterization of surface water Dickeya isolates.</title>
        <authorList>
            <person name="Van Gijsegem F."/>
            <person name="Pedron J."/>
        </authorList>
    </citation>
    <scope>NUCLEOTIDE SEQUENCE [LARGE SCALE GENOMIC DNA]</scope>
    <source>
        <strain evidence="1 4">FVG1-MFV-O17</strain>
        <strain evidence="2 3">FVG10-MFV-A16</strain>
    </source>
</reference>
<protein>
    <submittedName>
        <fullName evidence="1">Uncharacterized protein</fullName>
    </submittedName>
</protein>
<keyword evidence="3" id="KW-1185">Reference proteome</keyword>
<name>A0A3N0FZG8_9GAMM</name>
<proteinExistence type="predicted"/>
<dbReference type="Proteomes" id="UP000271870">
    <property type="component" value="Unassembled WGS sequence"/>
</dbReference>
<dbReference type="EMBL" id="RJLS01000015">
    <property type="protein sequence ID" value="RNM22076.1"/>
    <property type="molecule type" value="Genomic_DNA"/>
</dbReference>
<dbReference type="EMBL" id="RJLR01000022">
    <property type="protein sequence ID" value="RNM05416.1"/>
    <property type="molecule type" value="Genomic_DNA"/>
</dbReference>